<dbReference type="AlphaFoldDB" id="A0A166SZG2"/>
<protein>
    <submittedName>
        <fullName evidence="1">Uncharacterized protein</fullName>
    </submittedName>
</protein>
<dbReference type="OrthoDB" id="3262968at2759"/>
<evidence type="ECO:0000313" key="1">
    <source>
        <dbReference type="EMBL" id="KZP30012.1"/>
    </source>
</evidence>
<reference evidence="1" key="1">
    <citation type="journal article" date="2016" name="Mol. Biol. Evol.">
        <title>Comparative Genomics of Early-Diverging Mushroom-Forming Fungi Provides Insights into the Origins of Lignocellulose Decay Capabilities.</title>
        <authorList>
            <person name="Nagy L.G."/>
            <person name="Riley R."/>
            <person name="Tritt A."/>
            <person name="Adam C."/>
            <person name="Daum C."/>
            <person name="Floudas D."/>
            <person name="Sun H."/>
            <person name="Yadav J.S."/>
            <person name="Pangilinan J."/>
            <person name="Larsson K.H."/>
            <person name="Matsuura K."/>
            <person name="Barry K."/>
            <person name="Labutti K."/>
            <person name="Kuo R."/>
            <person name="Ohm R.A."/>
            <person name="Bhattacharya S.S."/>
            <person name="Shirouzu T."/>
            <person name="Yoshinaga Y."/>
            <person name="Martin F.M."/>
            <person name="Grigoriev I.V."/>
            <person name="Hibbett D.S."/>
        </authorList>
    </citation>
    <scope>NUCLEOTIDE SEQUENCE [LARGE SCALE GENOMIC DNA]</scope>
    <source>
        <strain evidence="1">CBS 109695</strain>
    </source>
</reference>
<accession>A0A166SZG2</accession>
<name>A0A166SZG2_9AGAM</name>
<organism evidence="1">
    <name type="scientific">Athelia psychrophila</name>
    <dbReference type="NCBI Taxonomy" id="1759441"/>
    <lineage>
        <taxon>Eukaryota</taxon>
        <taxon>Fungi</taxon>
        <taxon>Dikarya</taxon>
        <taxon>Basidiomycota</taxon>
        <taxon>Agaricomycotina</taxon>
        <taxon>Agaricomycetes</taxon>
        <taxon>Agaricomycetidae</taxon>
        <taxon>Atheliales</taxon>
        <taxon>Atheliaceae</taxon>
        <taxon>Athelia</taxon>
    </lineage>
</organism>
<proteinExistence type="predicted"/>
<gene>
    <name evidence="1" type="ORF">FIBSPDRAFT_712776</name>
</gene>
<feature type="non-terminal residue" evidence="1">
    <location>
        <position position="1"/>
    </location>
</feature>
<sequence>NAKDVYAAPNSIITKDRAKLHIANFSAGNVTIQPGQILGTGRNLHTWLDRKEKYLPMQKALMEAHTQMICKMVEVRGPPDRAPETATARSEAKEIFGDVPAWFVDEDALAEPPVEGGPKTAKVEEDSVDSATLFNSLDINPDLPPEKRKNIEEVIWNNQRAFGLDDCLGELTNFKVQIPLYPGTKEVSLPPFPSSPAKREVI</sequence>
<feature type="non-terminal residue" evidence="1">
    <location>
        <position position="202"/>
    </location>
</feature>
<dbReference type="STRING" id="436010.A0A166SZG2"/>
<dbReference type="EMBL" id="KV417496">
    <property type="protein sequence ID" value="KZP30012.1"/>
    <property type="molecule type" value="Genomic_DNA"/>
</dbReference>